<dbReference type="Pfam" id="PF00764">
    <property type="entry name" value="Arginosuc_synth"/>
    <property type="match status" value="1"/>
</dbReference>
<dbReference type="NCBIfam" id="TIGR00032">
    <property type="entry name" value="argG"/>
    <property type="match status" value="1"/>
</dbReference>
<dbReference type="InterPro" id="IPR024074">
    <property type="entry name" value="AS_cat/multimer_dom_body"/>
</dbReference>
<evidence type="ECO:0000256" key="2">
    <source>
        <dbReference type="ARBA" id="ARBA00012286"/>
    </source>
</evidence>
<evidence type="ECO:0000313" key="10">
    <source>
        <dbReference type="EMBL" id="KAL0571672.1"/>
    </source>
</evidence>
<dbReference type="Pfam" id="PF20979">
    <property type="entry name" value="Arginosuc_syn_C"/>
    <property type="match status" value="1"/>
</dbReference>
<dbReference type="InterPro" id="IPR048268">
    <property type="entry name" value="Arginosuc_syn_C"/>
</dbReference>
<evidence type="ECO:0000256" key="1">
    <source>
        <dbReference type="ARBA" id="ARBA00004967"/>
    </source>
</evidence>
<evidence type="ECO:0000256" key="6">
    <source>
        <dbReference type="ARBA" id="ARBA00022741"/>
    </source>
</evidence>
<evidence type="ECO:0000256" key="4">
    <source>
        <dbReference type="ARBA" id="ARBA00022598"/>
    </source>
</evidence>
<dbReference type="InterPro" id="IPR014729">
    <property type="entry name" value="Rossmann-like_a/b/a_fold"/>
</dbReference>
<dbReference type="CDD" id="cd01999">
    <property type="entry name" value="ASS"/>
    <property type="match status" value="1"/>
</dbReference>
<evidence type="ECO:0000256" key="5">
    <source>
        <dbReference type="ARBA" id="ARBA00022605"/>
    </source>
</evidence>
<feature type="domain" description="Arginosuccinate synthase C-terminal" evidence="9">
    <location>
        <begin position="180"/>
        <end position="403"/>
    </location>
</feature>
<evidence type="ECO:0000259" key="9">
    <source>
        <dbReference type="Pfam" id="PF20979"/>
    </source>
</evidence>
<dbReference type="PANTHER" id="PTHR11587">
    <property type="entry name" value="ARGININOSUCCINATE SYNTHASE"/>
    <property type="match status" value="1"/>
</dbReference>
<keyword evidence="7" id="KW-0067">ATP-binding</keyword>
<keyword evidence="11" id="KW-1185">Reference proteome</keyword>
<dbReference type="Gene3D" id="3.90.1260.10">
    <property type="entry name" value="Argininosuccinate synthetase, chain A, domain 2"/>
    <property type="match status" value="1"/>
</dbReference>
<accession>A0ABR3F8Y8</accession>
<keyword evidence="4 10" id="KW-0436">Ligase</keyword>
<dbReference type="SUPFAM" id="SSF69864">
    <property type="entry name" value="Argininosuccinate synthetase, C-terminal domain"/>
    <property type="match status" value="1"/>
</dbReference>
<keyword evidence="5" id="KW-0028">Amino-acid biosynthesis</keyword>
<comment type="pathway">
    <text evidence="1">Amino-acid biosynthesis; L-arginine biosynthesis; L-arginine from L-ornithine and carbamoyl phosphate: step 2/3.</text>
</comment>
<dbReference type="InterPro" id="IPR023434">
    <property type="entry name" value="Arginosuc_synth_type_1_subfam"/>
</dbReference>
<dbReference type="EMBL" id="JBAHYK010000732">
    <property type="protein sequence ID" value="KAL0571672.1"/>
    <property type="molecule type" value="Genomic_DNA"/>
</dbReference>
<dbReference type="HAMAP" id="MF_00005">
    <property type="entry name" value="Arg_succ_synth_type1"/>
    <property type="match status" value="1"/>
</dbReference>
<evidence type="ECO:0000256" key="7">
    <source>
        <dbReference type="ARBA" id="ARBA00022840"/>
    </source>
</evidence>
<dbReference type="PROSITE" id="PS00565">
    <property type="entry name" value="ARGININOSUCCIN_SYN_2"/>
    <property type="match status" value="1"/>
</dbReference>
<name>A0ABR3F8Y8_9AGAR</name>
<dbReference type="InterPro" id="IPR048267">
    <property type="entry name" value="Arginosuc_syn_N"/>
</dbReference>
<dbReference type="Proteomes" id="UP001465976">
    <property type="component" value="Unassembled WGS sequence"/>
</dbReference>
<evidence type="ECO:0000313" key="11">
    <source>
        <dbReference type="Proteomes" id="UP001465976"/>
    </source>
</evidence>
<reference evidence="10 11" key="1">
    <citation type="submission" date="2024-02" db="EMBL/GenBank/DDBJ databases">
        <title>A draft genome for the cacao thread blight pathogen Marasmius crinis-equi.</title>
        <authorList>
            <person name="Cohen S.P."/>
            <person name="Baruah I.K."/>
            <person name="Amoako-Attah I."/>
            <person name="Bukari Y."/>
            <person name="Meinhardt L.W."/>
            <person name="Bailey B.A."/>
        </authorList>
    </citation>
    <scope>NUCLEOTIDE SEQUENCE [LARGE SCALE GENOMIC DNA]</scope>
    <source>
        <strain evidence="10 11">GH-76</strain>
    </source>
</reference>
<evidence type="ECO:0000256" key="3">
    <source>
        <dbReference type="ARBA" id="ARBA00022571"/>
    </source>
</evidence>
<dbReference type="PANTHER" id="PTHR11587:SF2">
    <property type="entry name" value="ARGININOSUCCINATE SYNTHASE"/>
    <property type="match status" value="1"/>
</dbReference>
<gene>
    <name evidence="10" type="primary">ARG1</name>
    <name evidence="10" type="ORF">V5O48_010290</name>
</gene>
<keyword evidence="6" id="KW-0547">Nucleotide-binding</keyword>
<dbReference type="InterPro" id="IPR001518">
    <property type="entry name" value="Arginosuc_synth"/>
</dbReference>
<dbReference type="NCBIfam" id="NF001770">
    <property type="entry name" value="PRK00509.1"/>
    <property type="match status" value="1"/>
</dbReference>
<evidence type="ECO:0000259" key="8">
    <source>
        <dbReference type="Pfam" id="PF00764"/>
    </source>
</evidence>
<dbReference type="EC" id="6.3.4.5" evidence="2"/>
<dbReference type="GO" id="GO:0004055">
    <property type="term" value="F:argininosuccinate synthase activity"/>
    <property type="evidence" value="ECO:0007669"/>
    <property type="project" value="UniProtKB-EC"/>
</dbReference>
<feature type="domain" description="Arginosuccinate synthase-like N-terminal" evidence="8">
    <location>
        <begin position="7"/>
        <end position="171"/>
    </location>
</feature>
<dbReference type="SUPFAM" id="SSF52402">
    <property type="entry name" value="Adenine nucleotide alpha hydrolases-like"/>
    <property type="match status" value="1"/>
</dbReference>
<protein>
    <recommendedName>
        <fullName evidence="2">argininosuccinate synthase</fullName>
        <ecNumber evidence="2">6.3.4.5</ecNumber>
    </recommendedName>
</protein>
<dbReference type="PROSITE" id="PS00564">
    <property type="entry name" value="ARGININOSUCCIN_SYN_1"/>
    <property type="match status" value="1"/>
</dbReference>
<keyword evidence="3" id="KW-0055">Arginine biosynthesis</keyword>
<dbReference type="Gene3D" id="3.40.50.620">
    <property type="entry name" value="HUPs"/>
    <property type="match status" value="1"/>
</dbReference>
<comment type="caution">
    <text evidence="10">The sequence shown here is derived from an EMBL/GenBank/DDBJ whole genome shotgun (WGS) entry which is preliminary data.</text>
</comment>
<dbReference type="InterPro" id="IPR018223">
    <property type="entry name" value="Arginosuc_synth_CS"/>
</dbReference>
<organism evidence="10 11">
    <name type="scientific">Marasmius crinis-equi</name>
    <dbReference type="NCBI Taxonomy" id="585013"/>
    <lineage>
        <taxon>Eukaryota</taxon>
        <taxon>Fungi</taxon>
        <taxon>Dikarya</taxon>
        <taxon>Basidiomycota</taxon>
        <taxon>Agaricomycotina</taxon>
        <taxon>Agaricomycetes</taxon>
        <taxon>Agaricomycetidae</taxon>
        <taxon>Agaricales</taxon>
        <taxon>Marasmiineae</taxon>
        <taxon>Marasmiaceae</taxon>
        <taxon>Marasmius</taxon>
    </lineage>
</organism>
<sequence length="426" mass="47202">MSAKSGRVLLAYSGGLDTSCILAWLIEQGYEVYAFMADVGQEEDFAAAEKKALKVGAKKFFLEDLKREFVTELIYPAVQANCIYENVYLLGTSLARPVIARGMIAVAEREGCDFVSHGCTGKGNDQVRFELAFYGLKPDIKVIAPWRIPEFYNRFAGRPALLDYAAQKSIPVTQTTAKPWSTDENLFHISYEAGILEDPNTTPPADMWKLTTAPEDAPQTPERLTIEFKAGLPVKVAVAESGKTYTDPVDIFLALNDLARKHGIGRIDIVENRFIGVKSRGCYESPGATILRAAHVDLEGLTLDRNVRALRDQFVTIELSKILYNGHFFTPEREFVTAAIPASQRTVNGLVKIKLYKGNVVIEGRSSDEGLYDAVESSMDELGGFEPTDTTGFIQIESIRIKKWAQSNIKKGQAGVEPKDVYHTRI</sequence>
<proteinExistence type="inferred from homology"/>